<dbReference type="InterPro" id="IPR055305">
    <property type="entry name" value="GG3-like"/>
</dbReference>
<evidence type="ECO:0000256" key="1">
    <source>
        <dbReference type="SAM" id="Coils"/>
    </source>
</evidence>
<protein>
    <submittedName>
        <fullName evidence="4">Putative G-protein gamma</fullName>
    </submittedName>
</protein>
<dbReference type="SMART" id="SM01224">
    <property type="entry name" value="G_gamma"/>
    <property type="match status" value="1"/>
</dbReference>
<gene>
    <name evidence="4" type="ORF">MtrunA17_Chr2g0300761</name>
</gene>
<dbReference type="GO" id="GO:0007186">
    <property type="term" value="P:G protein-coupled receptor signaling pathway"/>
    <property type="evidence" value="ECO:0007669"/>
    <property type="project" value="InterPro"/>
</dbReference>
<keyword evidence="1" id="KW-0175">Coiled coil</keyword>
<accession>A0A396J648</accession>
<proteinExistence type="predicted"/>
<name>A0A396J648_MEDTR</name>
<dbReference type="Gramene" id="rna9484">
    <property type="protein sequence ID" value="RHN73646.1"/>
    <property type="gene ID" value="gene9484"/>
</dbReference>
<dbReference type="AlphaFoldDB" id="A0A396J648"/>
<evidence type="ECO:0000256" key="2">
    <source>
        <dbReference type="SAM" id="MobiDB-lite"/>
    </source>
</evidence>
<feature type="compositionally biased region" description="Polar residues" evidence="2">
    <location>
        <begin position="1"/>
        <end position="14"/>
    </location>
</feature>
<dbReference type="PANTHER" id="PTHR32378:SF19">
    <property type="entry name" value="GGL DOMAIN PROTEIN"/>
    <property type="match status" value="1"/>
</dbReference>
<evidence type="ECO:0000313" key="4">
    <source>
        <dbReference type="EMBL" id="RHN73646.1"/>
    </source>
</evidence>
<feature type="domain" description="G protein gamma" evidence="3">
    <location>
        <begin position="36"/>
        <end position="95"/>
    </location>
</feature>
<comment type="caution">
    <text evidence="4">The sequence shown here is derived from an EMBL/GenBank/DDBJ whole genome shotgun (WGS) entry which is preliminary data.</text>
</comment>
<organism evidence="4">
    <name type="scientific">Medicago truncatula</name>
    <name type="common">Barrel medic</name>
    <name type="synonym">Medicago tribuloides</name>
    <dbReference type="NCBI Taxonomy" id="3880"/>
    <lineage>
        <taxon>Eukaryota</taxon>
        <taxon>Viridiplantae</taxon>
        <taxon>Streptophyta</taxon>
        <taxon>Embryophyta</taxon>
        <taxon>Tracheophyta</taxon>
        <taxon>Spermatophyta</taxon>
        <taxon>Magnoliopsida</taxon>
        <taxon>eudicotyledons</taxon>
        <taxon>Gunneridae</taxon>
        <taxon>Pentapetalae</taxon>
        <taxon>rosids</taxon>
        <taxon>fabids</taxon>
        <taxon>Fabales</taxon>
        <taxon>Fabaceae</taxon>
        <taxon>Papilionoideae</taxon>
        <taxon>50 kb inversion clade</taxon>
        <taxon>NPAAA clade</taxon>
        <taxon>Hologalegina</taxon>
        <taxon>IRL clade</taxon>
        <taxon>Trifolieae</taxon>
        <taxon>Medicago</taxon>
    </lineage>
</organism>
<dbReference type="InterPro" id="IPR015898">
    <property type="entry name" value="G-protein_gamma-like_dom"/>
</dbReference>
<dbReference type="EMBL" id="PSQE01000002">
    <property type="protein sequence ID" value="RHN73646.1"/>
    <property type="molecule type" value="Genomic_DNA"/>
</dbReference>
<feature type="region of interest" description="Disordered" evidence="2">
    <location>
        <begin position="1"/>
        <end position="25"/>
    </location>
</feature>
<dbReference type="OrthoDB" id="1936517at2759"/>
<dbReference type="Pfam" id="PF00631">
    <property type="entry name" value="G-gamma"/>
    <property type="match status" value="1"/>
</dbReference>
<evidence type="ECO:0000259" key="3">
    <source>
        <dbReference type="SMART" id="SM01224"/>
    </source>
</evidence>
<feature type="coiled-coil region" evidence="1">
    <location>
        <begin position="33"/>
        <end position="60"/>
    </location>
</feature>
<sequence>MVTTPTRDPSSNVMSLPLPSPKAPPEYPDLYGKRREMAKVQMLEREISFLEEELKSSEGFQPASKCCKEIADFVMANSDPLLPTTKKNRKTCRLWKWLCRMRCLNLSWICCRCCDCFSGCCNCKQNCKCSSCLSSTKCSLSNWCCCFDKKSHCCKEFCGCNNCCCILSGCNFRWPFPSCCDCKCSCSCTCPSFPKVRPCGSCTKC</sequence>
<dbReference type="Proteomes" id="UP000265566">
    <property type="component" value="Chromosome 2"/>
</dbReference>
<dbReference type="PANTHER" id="PTHR32378">
    <property type="entry name" value="GUANINE NUCLEOTIDE-BINDING PROTEIN SUBUNIT GAMMA 3"/>
    <property type="match status" value="1"/>
</dbReference>
<reference evidence="4" key="1">
    <citation type="journal article" date="2018" name="Nat. Plants">
        <title>Whole-genome landscape of Medicago truncatula symbiotic genes.</title>
        <authorList>
            <person name="Pecrix Y."/>
            <person name="Gamas P."/>
            <person name="Carrere S."/>
        </authorList>
    </citation>
    <scope>NUCLEOTIDE SEQUENCE</scope>
    <source>
        <tissue evidence="4">Leaves</tissue>
    </source>
</reference>